<evidence type="ECO:0000313" key="2">
    <source>
        <dbReference type="Proteomes" id="UP001595858"/>
    </source>
</evidence>
<comment type="caution">
    <text evidence="1">The sequence shown here is derived from an EMBL/GenBank/DDBJ whole genome shotgun (WGS) entry which is preliminary data.</text>
</comment>
<organism evidence="1 2">
    <name type="scientific">Streptomonospora arabica</name>
    <dbReference type="NCBI Taxonomy" id="412417"/>
    <lineage>
        <taxon>Bacteria</taxon>
        <taxon>Bacillati</taxon>
        <taxon>Actinomycetota</taxon>
        <taxon>Actinomycetes</taxon>
        <taxon>Streptosporangiales</taxon>
        <taxon>Nocardiopsidaceae</taxon>
        <taxon>Streptomonospora</taxon>
    </lineage>
</organism>
<keyword evidence="2" id="KW-1185">Reference proteome</keyword>
<accession>A0ABV9SLB3</accession>
<sequence length="142" mass="15565">MSEGLSGRIVRIVSNQEVLINKGTDDGVSVGEIFVVISSETEEVKDEATDEVLGKIRKVKIPLKVTEASERMSLLHTYRTVSVNVGGEGLGLGRMFAAPKWETQDEEINTDAEFAEDYVEVGDHVTSYGFTKTDPPSVLFVK</sequence>
<dbReference type="EMBL" id="JBHSIY010000009">
    <property type="protein sequence ID" value="MFC4867305.1"/>
    <property type="molecule type" value="Genomic_DNA"/>
</dbReference>
<protein>
    <submittedName>
        <fullName evidence="1">Uncharacterized protein</fullName>
    </submittedName>
</protein>
<name>A0ABV9SLB3_9ACTN</name>
<dbReference type="Proteomes" id="UP001595858">
    <property type="component" value="Unassembled WGS sequence"/>
</dbReference>
<proteinExistence type="predicted"/>
<reference evidence="2" key="1">
    <citation type="journal article" date="2019" name="Int. J. Syst. Evol. Microbiol.">
        <title>The Global Catalogue of Microorganisms (GCM) 10K type strain sequencing project: providing services to taxonomists for standard genome sequencing and annotation.</title>
        <authorList>
            <consortium name="The Broad Institute Genomics Platform"/>
            <consortium name="The Broad Institute Genome Sequencing Center for Infectious Disease"/>
            <person name="Wu L."/>
            <person name="Ma J."/>
        </authorList>
    </citation>
    <scope>NUCLEOTIDE SEQUENCE [LARGE SCALE GENOMIC DNA]</scope>
    <source>
        <strain evidence="2">CGMCC 4.7304</strain>
    </source>
</reference>
<gene>
    <name evidence="1" type="ORF">ACFPCZ_11755</name>
</gene>
<evidence type="ECO:0000313" key="1">
    <source>
        <dbReference type="EMBL" id="MFC4867305.1"/>
    </source>
</evidence>
<dbReference type="RefSeq" id="WP_344146998.1">
    <property type="nucleotide sequence ID" value="NZ_BAAAQI010000019.1"/>
</dbReference>